<accession>A0AA35LLP0</accession>
<dbReference type="EMBL" id="OX395143">
    <property type="protein sequence ID" value="CAI5798256.1"/>
    <property type="molecule type" value="Genomic_DNA"/>
</dbReference>
<proteinExistence type="predicted"/>
<keyword evidence="2" id="KW-1185">Reference proteome</keyword>
<sequence length="131" mass="14213">MVMLPGADEICSPKHLEHTSLGKDEVDCFWLCGPQTYLLSGMGKGAFKASIQGVCSSGKACAGCGCRNTLRTSSHLSSSLIMQPSMKFRQWSPVTCWCFLSKSSACSGQEKWFLQSPAMPFLMNGLFSIIS</sequence>
<organism evidence="1 2">
    <name type="scientific">Podarcis lilfordi</name>
    <name type="common">Lilford's wall lizard</name>
    <dbReference type="NCBI Taxonomy" id="74358"/>
    <lineage>
        <taxon>Eukaryota</taxon>
        <taxon>Metazoa</taxon>
        <taxon>Chordata</taxon>
        <taxon>Craniata</taxon>
        <taxon>Vertebrata</taxon>
        <taxon>Euteleostomi</taxon>
        <taxon>Lepidosauria</taxon>
        <taxon>Squamata</taxon>
        <taxon>Bifurcata</taxon>
        <taxon>Unidentata</taxon>
        <taxon>Episquamata</taxon>
        <taxon>Laterata</taxon>
        <taxon>Lacertibaenia</taxon>
        <taxon>Lacertidae</taxon>
        <taxon>Podarcis</taxon>
    </lineage>
</organism>
<dbReference type="Proteomes" id="UP001178461">
    <property type="component" value="Chromosome 16"/>
</dbReference>
<gene>
    <name evidence="1" type="ORF">PODLI_1B021842</name>
</gene>
<protein>
    <submittedName>
        <fullName evidence="1">Uncharacterized protein</fullName>
    </submittedName>
</protein>
<reference evidence="1" key="1">
    <citation type="submission" date="2022-12" db="EMBL/GenBank/DDBJ databases">
        <authorList>
            <person name="Alioto T."/>
            <person name="Alioto T."/>
            <person name="Gomez Garrido J."/>
        </authorList>
    </citation>
    <scope>NUCLEOTIDE SEQUENCE</scope>
</reference>
<dbReference type="AlphaFoldDB" id="A0AA35LLP0"/>
<name>A0AA35LLP0_9SAUR</name>
<evidence type="ECO:0000313" key="2">
    <source>
        <dbReference type="Proteomes" id="UP001178461"/>
    </source>
</evidence>
<evidence type="ECO:0000313" key="1">
    <source>
        <dbReference type="EMBL" id="CAI5798256.1"/>
    </source>
</evidence>